<dbReference type="InterPro" id="IPR011992">
    <property type="entry name" value="EF-hand-dom_pair"/>
</dbReference>
<reference evidence="3 4" key="1">
    <citation type="journal article" date="2015" name="Sci. Rep.">
        <title>The power of single molecule real-time sequencing technology in the de novo assembly of a eukaryotic genome.</title>
        <authorList>
            <person name="Sakai H."/>
            <person name="Naito K."/>
            <person name="Ogiso-Tanaka E."/>
            <person name="Takahashi Y."/>
            <person name="Iseki K."/>
            <person name="Muto C."/>
            <person name="Satou K."/>
            <person name="Teruya K."/>
            <person name="Shiroma A."/>
            <person name="Shimoji M."/>
            <person name="Hirano T."/>
            <person name="Itoh T."/>
            <person name="Kaga A."/>
            <person name="Tomooka N."/>
        </authorList>
    </citation>
    <scope>NUCLEOTIDE SEQUENCE [LARGE SCALE GENOMIC DNA]</scope>
    <source>
        <strain evidence="4">cv. Shumari</strain>
    </source>
</reference>
<name>A0A0S3S9G3_PHAAN</name>
<dbReference type="Gene3D" id="1.10.238.10">
    <property type="entry name" value="EF-hand"/>
    <property type="match status" value="1"/>
</dbReference>
<dbReference type="CDD" id="cd00051">
    <property type="entry name" value="EFh"/>
    <property type="match status" value="1"/>
</dbReference>
<dbReference type="InterPro" id="IPR046849">
    <property type="entry name" value="E2_motif"/>
</dbReference>
<dbReference type="InterPro" id="IPR046960">
    <property type="entry name" value="PPR_At4g14850-like_plant"/>
</dbReference>
<feature type="domain" description="EF-hand" evidence="2">
    <location>
        <begin position="164"/>
        <end position="199"/>
    </location>
</feature>
<dbReference type="FunFam" id="1.10.238.10:FF:000341">
    <property type="entry name" value="Putative calcium-binding protein CML19"/>
    <property type="match status" value="1"/>
</dbReference>
<dbReference type="PANTHER" id="PTHR47926">
    <property type="entry name" value="PENTATRICOPEPTIDE REPEAT-CONTAINING PROTEIN"/>
    <property type="match status" value="1"/>
</dbReference>
<dbReference type="AlphaFoldDB" id="A0A0S3S9G3"/>
<evidence type="ECO:0000259" key="2">
    <source>
        <dbReference type="PROSITE" id="PS50222"/>
    </source>
</evidence>
<dbReference type="GO" id="GO:0009451">
    <property type="term" value="P:RNA modification"/>
    <property type="evidence" value="ECO:0007669"/>
    <property type="project" value="InterPro"/>
</dbReference>
<dbReference type="Pfam" id="PF20431">
    <property type="entry name" value="E_motif"/>
    <property type="match status" value="1"/>
</dbReference>
<dbReference type="SMART" id="SM00054">
    <property type="entry name" value="EFh"/>
    <property type="match status" value="2"/>
</dbReference>
<dbReference type="GO" id="GO:0003723">
    <property type="term" value="F:RNA binding"/>
    <property type="evidence" value="ECO:0007669"/>
    <property type="project" value="InterPro"/>
</dbReference>
<organism evidence="3 4">
    <name type="scientific">Vigna angularis var. angularis</name>
    <dbReference type="NCBI Taxonomy" id="157739"/>
    <lineage>
        <taxon>Eukaryota</taxon>
        <taxon>Viridiplantae</taxon>
        <taxon>Streptophyta</taxon>
        <taxon>Embryophyta</taxon>
        <taxon>Tracheophyta</taxon>
        <taxon>Spermatophyta</taxon>
        <taxon>Magnoliopsida</taxon>
        <taxon>eudicotyledons</taxon>
        <taxon>Gunneridae</taxon>
        <taxon>Pentapetalae</taxon>
        <taxon>rosids</taxon>
        <taxon>fabids</taxon>
        <taxon>Fabales</taxon>
        <taxon>Fabaceae</taxon>
        <taxon>Papilionoideae</taxon>
        <taxon>50 kb inversion clade</taxon>
        <taxon>NPAAA clade</taxon>
        <taxon>indigoferoid/millettioid clade</taxon>
        <taxon>Phaseoleae</taxon>
        <taxon>Vigna</taxon>
    </lineage>
</organism>
<dbReference type="InterPro" id="IPR002048">
    <property type="entry name" value="EF_hand_dom"/>
</dbReference>
<keyword evidence="4" id="KW-1185">Reference proteome</keyword>
<dbReference type="EMBL" id="AP015039">
    <property type="protein sequence ID" value="BAT89435.1"/>
    <property type="molecule type" value="Genomic_DNA"/>
</dbReference>
<feature type="domain" description="EF-hand" evidence="2">
    <location>
        <begin position="128"/>
        <end position="163"/>
    </location>
</feature>
<gene>
    <name evidence="3" type="primary">Vigan.06G038700</name>
    <name evidence="3" type="ORF">VIGAN_06038700</name>
</gene>
<accession>A0A0S3S9G3</accession>
<sequence>MGVVSSGINVLLSNAYAAVGRWEEVARARKMLRDQGIKKETGLSWVEEGNRVHTFAAGDRSHGKTNEIYEKVEELGEKIVKAGVENNTESSTTDQDKIFKKPDKILHCPRCNSLYLEDDDSLLRGMMIKGSEYERVLRYLDEDGDEKISACELRNKIGMLGGEVGLREAQMVIAAVDSDSDGFLCLEDWVKMMEGVEDARKESEGEGGRKFGKIESVKKMTCQTIVSHLSLFLTPLVLEDEKL</sequence>
<dbReference type="InterPro" id="IPR018247">
    <property type="entry name" value="EF_Hand_1_Ca_BS"/>
</dbReference>
<keyword evidence="1" id="KW-0106">Calcium</keyword>
<evidence type="ECO:0000313" key="4">
    <source>
        <dbReference type="Proteomes" id="UP000291084"/>
    </source>
</evidence>
<dbReference type="InterPro" id="IPR046848">
    <property type="entry name" value="E_motif"/>
</dbReference>
<proteinExistence type="predicted"/>
<protein>
    <recommendedName>
        <fullName evidence="2">EF-hand domain-containing protein</fullName>
    </recommendedName>
</protein>
<evidence type="ECO:0000313" key="3">
    <source>
        <dbReference type="EMBL" id="BAT89435.1"/>
    </source>
</evidence>
<dbReference type="Proteomes" id="UP000291084">
    <property type="component" value="Chromosome 6"/>
</dbReference>
<dbReference type="GO" id="GO:0005509">
    <property type="term" value="F:calcium ion binding"/>
    <property type="evidence" value="ECO:0007669"/>
    <property type="project" value="InterPro"/>
</dbReference>
<dbReference type="Pfam" id="PF20430">
    <property type="entry name" value="Eplus_motif"/>
    <property type="match status" value="1"/>
</dbReference>
<dbReference type="PROSITE" id="PS50222">
    <property type="entry name" value="EF_HAND_2"/>
    <property type="match status" value="2"/>
</dbReference>
<dbReference type="PROSITE" id="PS00018">
    <property type="entry name" value="EF_HAND_1"/>
    <property type="match status" value="1"/>
</dbReference>
<dbReference type="SUPFAM" id="SSF47473">
    <property type="entry name" value="EF-hand"/>
    <property type="match status" value="1"/>
</dbReference>
<dbReference type="PANTHER" id="PTHR47926:SF351">
    <property type="entry name" value="MITOCHONDRIAL RNAEDITING FACTOR 1"/>
    <property type="match status" value="1"/>
</dbReference>
<evidence type="ECO:0000256" key="1">
    <source>
        <dbReference type="ARBA" id="ARBA00022837"/>
    </source>
</evidence>